<proteinExistence type="predicted"/>
<sequence length="234" mass="26125">MPPLFMFGLASEKTVNSSVRESQNRQQHAKEINQWADENSNIDAAAGIRNTEEKASLEEKQTRLSSLYAKSVQDSGIRIVKGDRLGPHHIVANFWQENPFKVLLGIGAPTIGAIFMHQQKTSKTALQMQLMHTRVIGQSSMIIFLLSIMGFKEYMDSNGKFITQGEADRMVMEMQRTREELFERLGVSNPDAGPQSPVVKVDKPISSTFEVNREGKVVRVGKEDKSNATAVKSD</sequence>
<evidence type="ECO:0008006" key="3">
    <source>
        <dbReference type="Google" id="ProtNLM"/>
    </source>
</evidence>
<reference evidence="2" key="1">
    <citation type="submission" date="2021-01" db="EMBL/GenBank/DDBJ databases">
        <authorList>
            <person name="Corre E."/>
            <person name="Pelletier E."/>
            <person name="Niang G."/>
            <person name="Scheremetjew M."/>
            <person name="Finn R."/>
            <person name="Kale V."/>
            <person name="Holt S."/>
            <person name="Cochrane G."/>
            <person name="Meng A."/>
            <person name="Brown T."/>
            <person name="Cohen L."/>
        </authorList>
    </citation>
    <scope>NUCLEOTIDE SEQUENCE</scope>
    <source>
        <strain evidence="2">CCAP1064/1</strain>
    </source>
</reference>
<organism evidence="2">
    <name type="scientific">Proboscia inermis</name>
    <dbReference type="NCBI Taxonomy" id="420281"/>
    <lineage>
        <taxon>Eukaryota</taxon>
        <taxon>Sar</taxon>
        <taxon>Stramenopiles</taxon>
        <taxon>Ochrophyta</taxon>
        <taxon>Bacillariophyta</taxon>
        <taxon>Coscinodiscophyceae</taxon>
        <taxon>Rhizosoleniophycidae</taxon>
        <taxon>Rhizosoleniales</taxon>
        <taxon>Rhizosoleniaceae</taxon>
        <taxon>Proboscia</taxon>
    </lineage>
</organism>
<accession>A0A6T8FXU9</accession>
<dbReference type="AlphaFoldDB" id="A0A6T8FXU9"/>
<name>A0A6T8FXU9_9STRA</name>
<evidence type="ECO:0000313" key="1">
    <source>
        <dbReference type="EMBL" id="CAD8406747.1"/>
    </source>
</evidence>
<dbReference type="EMBL" id="HBEL01005991">
    <property type="protein sequence ID" value="CAD8406748.1"/>
    <property type="molecule type" value="Transcribed_RNA"/>
</dbReference>
<protein>
    <recommendedName>
        <fullName evidence="3">HIG1 domain-containing protein</fullName>
    </recommendedName>
</protein>
<evidence type="ECO:0000313" key="2">
    <source>
        <dbReference type="EMBL" id="CAD8406748.1"/>
    </source>
</evidence>
<gene>
    <name evidence="1" type="ORF">PINE0816_LOCUS2864</name>
    <name evidence="2" type="ORF">PINE0816_LOCUS2865</name>
</gene>
<dbReference type="EMBL" id="HBEL01005990">
    <property type="protein sequence ID" value="CAD8406747.1"/>
    <property type="molecule type" value="Transcribed_RNA"/>
</dbReference>